<dbReference type="Gene3D" id="4.10.280.10">
    <property type="entry name" value="Helix-loop-helix DNA-binding domain"/>
    <property type="match status" value="1"/>
</dbReference>
<dbReference type="InterPro" id="IPR036638">
    <property type="entry name" value="HLH_DNA-bd_sf"/>
</dbReference>
<comment type="subcellular location">
    <subcellularLocation>
        <location evidence="1">Nucleus</location>
    </subcellularLocation>
</comment>
<dbReference type="GO" id="GO:0000981">
    <property type="term" value="F:DNA-binding transcription factor activity, RNA polymerase II-specific"/>
    <property type="evidence" value="ECO:0007669"/>
    <property type="project" value="TreeGrafter"/>
</dbReference>
<dbReference type="Proteomes" id="UP000825935">
    <property type="component" value="Chromosome 39"/>
</dbReference>
<keyword evidence="4" id="KW-0539">Nucleus</keyword>
<dbReference type="OrthoDB" id="1921672at2759"/>
<dbReference type="GO" id="GO:0005634">
    <property type="term" value="C:nucleus"/>
    <property type="evidence" value="ECO:0007669"/>
    <property type="project" value="UniProtKB-SubCell"/>
</dbReference>
<accession>A0A8T2PYL9</accession>
<dbReference type="SMART" id="SM00353">
    <property type="entry name" value="HLH"/>
    <property type="match status" value="1"/>
</dbReference>
<feature type="region of interest" description="Disordered" evidence="5">
    <location>
        <begin position="193"/>
        <end position="237"/>
    </location>
</feature>
<dbReference type="SUPFAM" id="SSF47459">
    <property type="entry name" value="HLH, helix-loop-helix DNA-binding domain"/>
    <property type="match status" value="1"/>
</dbReference>
<dbReference type="Pfam" id="PF00010">
    <property type="entry name" value="HLH"/>
    <property type="match status" value="1"/>
</dbReference>
<evidence type="ECO:0000256" key="4">
    <source>
        <dbReference type="ARBA" id="ARBA00023242"/>
    </source>
</evidence>
<reference evidence="7" key="1">
    <citation type="submission" date="2021-08" db="EMBL/GenBank/DDBJ databases">
        <title>WGS assembly of Ceratopteris richardii.</title>
        <authorList>
            <person name="Marchant D.B."/>
            <person name="Chen G."/>
            <person name="Jenkins J."/>
            <person name="Shu S."/>
            <person name="Leebens-Mack J."/>
            <person name="Grimwood J."/>
            <person name="Schmutz J."/>
            <person name="Soltis P."/>
            <person name="Soltis D."/>
            <person name="Chen Z.-H."/>
        </authorList>
    </citation>
    <scope>NUCLEOTIDE SEQUENCE</scope>
    <source>
        <strain evidence="7">Whitten #5841</strain>
        <tissue evidence="7">Leaf</tissue>
    </source>
</reference>
<evidence type="ECO:0000259" key="6">
    <source>
        <dbReference type="PROSITE" id="PS50888"/>
    </source>
</evidence>
<dbReference type="EMBL" id="CM035444">
    <property type="protein sequence ID" value="KAH7276508.1"/>
    <property type="molecule type" value="Genomic_DNA"/>
</dbReference>
<organism evidence="7 8">
    <name type="scientific">Ceratopteris richardii</name>
    <name type="common">Triangle waterfern</name>
    <dbReference type="NCBI Taxonomy" id="49495"/>
    <lineage>
        <taxon>Eukaryota</taxon>
        <taxon>Viridiplantae</taxon>
        <taxon>Streptophyta</taxon>
        <taxon>Embryophyta</taxon>
        <taxon>Tracheophyta</taxon>
        <taxon>Polypodiopsida</taxon>
        <taxon>Polypodiidae</taxon>
        <taxon>Polypodiales</taxon>
        <taxon>Pteridineae</taxon>
        <taxon>Pteridaceae</taxon>
        <taxon>Parkerioideae</taxon>
        <taxon>Ceratopteris</taxon>
    </lineage>
</organism>
<keyword evidence="3" id="KW-0804">Transcription</keyword>
<dbReference type="PANTHER" id="PTHR16223">
    <property type="entry name" value="TRANSCRIPTION FACTOR BHLH83-RELATED"/>
    <property type="match status" value="1"/>
</dbReference>
<dbReference type="EMBL" id="CM035444">
    <property type="protein sequence ID" value="KAH7276507.1"/>
    <property type="molecule type" value="Genomic_DNA"/>
</dbReference>
<keyword evidence="8" id="KW-1185">Reference proteome</keyword>
<evidence type="ECO:0000313" key="7">
    <source>
        <dbReference type="EMBL" id="KAH7276508.1"/>
    </source>
</evidence>
<comment type="caution">
    <text evidence="7">The sequence shown here is derived from an EMBL/GenBank/DDBJ whole genome shotgun (WGS) entry which is preliminary data.</text>
</comment>
<evidence type="ECO:0000256" key="1">
    <source>
        <dbReference type="ARBA" id="ARBA00004123"/>
    </source>
</evidence>
<dbReference type="PANTHER" id="PTHR16223:SF348">
    <property type="entry name" value="TRANSCRIPTION FACTOR LRL2"/>
    <property type="match status" value="1"/>
</dbReference>
<dbReference type="GO" id="GO:0046983">
    <property type="term" value="F:protein dimerization activity"/>
    <property type="evidence" value="ECO:0007669"/>
    <property type="project" value="InterPro"/>
</dbReference>
<sequence length="368" mass="40214">MNMMSNSDPLEHQHAPFKSSATGLSCCTFEKQGLDLGGFTSSSHMGTDYTTMHPQQTQDGLLTAHLRPNFKVEGGFCITQTQNHGLIQPFHQEILELPRGLLLQQFLKGSASVASSVERNNCHEPLHTFHPALNMSNGGGFLSTSLTSGIGGRSCSLLPERSPYVTDGPWIDEGRSNLIDRGFHLSEQVHAPNIQSSQHSPSQPHGSAVPPSGQTRPRPRARRGQATDPHSIAERKRREKIANAMKELQELVPVLNKADRIAFVDGVIEYVKFLQLQTKVFFMSRLGTTGASLVADASQVQNGIEAMVLSEHMDMVSAEEEIAQLLEQDIGKALQELQSKGLCIMPISLAAILRIHDKQSLGLQNSAL</sequence>
<proteinExistence type="predicted"/>
<protein>
    <recommendedName>
        <fullName evidence="6">BHLH domain-containing protein</fullName>
    </recommendedName>
</protein>
<dbReference type="InterPro" id="IPR011598">
    <property type="entry name" value="bHLH_dom"/>
</dbReference>
<evidence type="ECO:0000313" key="8">
    <source>
        <dbReference type="Proteomes" id="UP000825935"/>
    </source>
</evidence>
<name>A0A8T2PYL9_CERRI</name>
<keyword evidence="2" id="KW-0805">Transcription regulation</keyword>
<evidence type="ECO:0000256" key="3">
    <source>
        <dbReference type="ARBA" id="ARBA00023163"/>
    </source>
</evidence>
<gene>
    <name evidence="7" type="ORF">KP509_39G010000</name>
</gene>
<evidence type="ECO:0000256" key="5">
    <source>
        <dbReference type="SAM" id="MobiDB-lite"/>
    </source>
</evidence>
<feature type="compositionally biased region" description="Low complexity" evidence="5">
    <location>
        <begin position="195"/>
        <end position="205"/>
    </location>
</feature>
<dbReference type="GO" id="GO:0000978">
    <property type="term" value="F:RNA polymerase II cis-regulatory region sequence-specific DNA binding"/>
    <property type="evidence" value="ECO:0007669"/>
    <property type="project" value="TreeGrafter"/>
</dbReference>
<evidence type="ECO:0000256" key="2">
    <source>
        <dbReference type="ARBA" id="ARBA00023015"/>
    </source>
</evidence>
<dbReference type="AlphaFoldDB" id="A0A8T2PYL9"/>
<dbReference type="PROSITE" id="PS50888">
    <property type="entry name" value="BHLH"/>
    <property type="match status" value="1"/>
</dbReference>
<feature type="domain" description="BHLH" evidence="6">
    <location>
        <begin position="225"/>
        <end position="274"/>
    </location>
</feature>
<dbReference type="InterPro" id="IPR045843">
    <property type="entry name" value="IND-like"/>
</dbReference>